<sequence>MKNLDTGEVDLGWIRMETRAQETGTSRYGTKTRTEEAQTPGYNDEPDKRPELRGRTRTYGYEWQSPDTEARHLDMKEDPDTE</sequence>
<evidence type="ECO:0000313" key="3">
    <source>
        <dbReference type="Proteomes" id="UP000479190"/>
    </source>
</evidence>
<reference evidence="2 3" key="1">
    <citation type="submission" date="2020-02" db="EMBL/GenBank/DDBJ databases">
        <authorList>
            <person name="Ferguson B K."/>
        </authorList>
    </citation>
    <scope>NUCLEOTIDE SEQUENCE [LARGE SCALE GENOMIC DNA]</scope>
</reference>
<feature type="compositionally biased region" description="Basic and acidic residues" evidence="1">
    <location>
        <begin position="68"/>
        <end position="82"/>
    </location>
</feature>
<accession>A0A6H5J9J9</accession>
<evidence type="ECO:0000256" key="1">
    <source>
        <dbReference type="SAM" id="MobiDB-lite"/>
    </source>
</evidence>
<feature type="compositionally biased region" description="Basic and acidic residues" evidence="1">
    <location>
        <begin position="45"/>
        <end position="54"/>
    </location>
</feature>
<feature type="non-terminal residue" evidence="2">
    <location>
        <position position="82"/>
    </location>
</feature>
<feature type="region of interest" description="Disordered" evidence="1">
    <location>
        <begin position="17"/>
        <end position="82"/>
    </location>
</feature>
<protein>
    <submittedName>
        <fullName evidence="2">Uncharacterized protein</fullName>
    </submittedName>
</protein>
<proteinExistence type="predicted"/>
<name>A0A6H5J9J9_9HYME</name>
<dbReference type="Proteomes" id="UP000479190">
    <property type="component" value="Unassembled WGS sequence"/>
</dbReference>
<organism evidence="2 3">
    <name type="scientific">Trichogramma brassicae</name>
    <dbReference type="NCBI Taxonomy" id="86971"/>
    <lineage>
        <taxon>Eukaryota</taxon>
        <taxon>Metazoa</taxon>
        <taxon>Ecdysozoa</taxon>
        <taxon>Arthropoda</taxon>
        <taxon>Hexapoda</taxon>
        <taxon>Insecta</taxon>
        <taxon>Pterygota</taxon>
        <taxon>Neoptera</taxon>
        <taxon>Endopterygota</taxon>
        <taxon>Hymenoptera</taxon>
        <taxon>Apocrita</taxon>
        <taxon>Proctotrupomorpha</taxon>
        <taxon>Chalcidoidea</taxon>
        <taxon>Trichogrammatidae</taxon>
        <taxon>Trichogramma</taxon>
    </lineage>
</organism>
<evidence type="ECO:0000313" key="2">
    <source>
        <dbReference type="EMBL" id="CAB0045370.1"/>
    </source>
</evidence>
<dbReference type="AlphaFoldDB" id="A0A6H5J9J9"/>
<dbReference type="EMBL" id="CADCXV010001564">
    <property type="protein sequence ID" value="CAB0045370.1"/>
    <property type="molecule type" value="Genomic_DNA"/>
</dbReference>
<feature type="compositionally biased region" description="Polar residues" evidence="1">
    <location>
        <begin position="21"/>
        <end position="31"/>
    </location>
</feature>
<gene>
    <name evidence="2" type="ORF">TBRA_LOCUS16885</name>
</gene>
<keyword evidence="3" id="KW-1185">Reference proteome</keyword>